<proteinExistence type="predicted"/>
<sequence>MTDSAIDDGWQRLGATVRKARNDLGFHSRDSFAEAADVSLRVMADLESGTRDNFSERVISKVEAALGWASGTADRIVADPDFRPSAPATGNELVFQPPEFDRRPVDVDVAAVERLIAALTEVSRSSQFEQTRGEISKLLESATSLCWPYVVRLVEDNCLPGKQLHPSVAPVYEAFVAVADDFAPADPSSNYTQWLRGEDSTADAQQQQRYMQRWSESRRTRRLRRKRIES</sequence>
<dbReference type="Gene3D" id="1.10.260.40">
    <property type="entry name" value="lambda repressor-like DNA-binding domains"/>
    <property type="match status" value="1"/>
</dbReference>
<accession>A0A7I7SDB7</accession>
<name>A0A7I7SDB7_9MYCO</name>
<protein>
    <submittedName>
        <fullName evidence="2">Uncharacterized protein</fullName>
    </submittedName>
</protein>
<reference evidence="2 3" key="1">
    <citation type="submission" date="2017-04" db="EMBL/GenBank/DDBJ databases">
        <title>The new phylogeny of genus Mycobacterium.</title>
        <authorList>
            <person name="Tortoli E."/>
            <person name="Trovato A."/>
            <person name="Cirillo D.M."/>
        </authorList>
    </citation>
    <scope>NUCLEOTIDE SEQUENCE [LARGE SCALE GENOMIC DNA]</scope>
    <source>
        <strain evidence="2 3">KCTC 19819</strain>
    </source>
</reference>
<evidence type="ECO:0000256" key="1">
    <source>
        <dbReference type="SAM" id="MobiDB-lite"/>
    </source>
</evidence>
<dbReference type="EMBL" id="NCXO01000008">
    <property type="protein sequence ID" value="OSC34750.1"/>
    <property type="molecule type" value="Genomic_DNA"/>
</dbReference>
<dbReference type="Proteomes" id="UP000193577">
    <property type="component" value="Unassembled WGS sequence"/>
</dbReference>
<dbReference type="GO" id="GO:0003677">
    <property type="term" value="F:DNA binding"/>
    <property type="evidence" value="ECO:0007669"/>
    <property type="project" value="InterPro"/>
</dbReference>
<dbReference type="CDD" id="cd00093">
    <property type="entry name" value="HTH_XRE"/>
    <property type="match status" value="1"/>
</dbReference>
<feature type="compositionally biased region" description="Basic residues" evidence="1">
    <location>
        <begin position="219"/>
        <end position="230"/>
    </location>
</feature>
<dbReference type="InterPro" id="IPR001387">
    <property type="entry name" value="Cro/C1-type_HTH"/>
</dbReference>
<keyword evidence="3" id="KW-1185">Reference proteome</keyword>
<dbReference type="SUPFAM" id="SSF47413">
    <property type="entry name" value="lambda repressor-like DNA-binding domains"/>
    <property type="match status" value="1"/>
</dbReference>
<dbReference type="AlphaFoldDB" id="A0A7I7SDB7"/>
<feature type="region of interest" description="Disordered" evidence="1">
    <location>
        <begin position="197"/>
        <end position="230"/>
    </location>
</feature>
<comment type="caution">
    <text evidence="2">The sequence shown here is derived from an EMBL/GenBank/DDBJ whole genome shotgun (WGS) entry which is preliminary data.</text>
</comment>
<dbReference type="OrthoDB" id="4641800at2"/>
<evidence type="ECO:0000313" key="3">
    <source>
        <dbReference type="Proteomes" id="UP000193577"/>
    </source>
</evidence>
<organism evidence="2 3">
    <name type="scientific">Mycolicibacillus koreensis</name>
    <dbReference type="NCBI Taxonomy" id="1069220"/>
    <lineage>
        <taxon>Bacteria</taxon>
        <taxon>Bacillati</taxon>
        <taxon>Actinomycetota</taxon>
        <taxon>Actinomycetes</taxon>
        <taxon>Mycobacteriales</taxon>
        <taxon>Mycobacteriaceae</taxon>
        <taxon>Mycolicibacillus</taxon>
    </lineage>
</organism>
<dbReference type="InterPro" id="IPR010982">
    <property type="entry name" value="Lambda_DNA-bd_dom_sf"/>
</dbReference>
<gene>
    <name evidence="2" type="ORF">B8W67_05735</name>
</gene>
<dbReference type="RefSeq" id="WP_085302776.1">
    <property type="nucleotide sequence ID" value="NZ_AP022594.1"/>
</dbReference>
<evidence type="ECO:0000313" key="2">
    <source>
        <dbReference type="EMBL" id="OSC34750.1"/>
    </source>
</evidence>